<dbReference type="InterPro" id="IPR029063">
    <property type="entry name" value="SAM-dependent_MTases_sf"/>
</dbReference>
<dbReference type="OrthoDB" id="417125at2759"/>
<dbReference type="Pfam" id="PF01728">
    <property type="entry name" value="FtsJ"/>
    <property type="match status" value="1"/>
</dbReference>
<evidence type="ECO:0000313" key="3">
    <source>
        <dbReference type="EMBL" id="RPA91504.1"/>
    </source>
</evidence>
<dbReference type="AlphaFoldDB" id="A0A3N4JCF5"/>
<organism evidence="3 4">
    <name type="scientific">Choiromyces venosus 120613-1</name>
    <dbReference type="NCBI Taxonomy" id="1336337"/>
    <lineage>
        <taxon>Eukaryota</taxon>
        <taxon>Fungi</taxon>
        <taxon>Dikarya</taxon>
        <taxon>Ascomycota</taxon>
        <taxon>Pezizomycotina</taxon>
        <taxon>Pezizomycetes</taxon>
        <taxon>Pezizales</taxon>
        <taxon>Tuberaceae</taxon>
        <taxon>Choiromyces</taxon>
    </lineage>
</organism>
<feature type="non-terminal residue" evidence="3">
    <location>
        <position position="1"/>
    </location>
</feature>
<keyword evidence="4" id="KW-1185">Reference proteome</keyword>
<feature type="domain" description="Ribosomal RNA methyltransferase FtsJ" evidence="2">
    <location>
        <begin position="42"/>
        <end position="237"/>
    </location>
</feature>
<feature type="compositionally biased region" description="Polar residues" evidence="1">
    <location>
        <begin position="15"/>
        <end position="25"/>
    </location>
</feature>
<dbReference type="SUPFAM" id="SSF53335">
    <property type="entry name" value="S-adenosyl-L-methionine-dependent methyltransferases"/>
    <property type="match status" value="1"/>
</dbReference>
<name>A0A3N4JCF5_9PEZI</name>
<dbReference type="GO" id="GO:0008168">
    <property type="term" value="F:methyltransferase activity"/>
    <property type="evidence" value="ECO:0007669"/>
    <property type="project" value="InterPro"/>
</dbReference>
<feature type="region of interest" description="Disordered" evidence="1">
    <location>
        <begin position="1"/>
        <end position="25"/>
    </location>
</feature>
<reference evidence="3 4" key="1">
    <citation type="journal article" date="2018" name="Nat. Ecol. Evol.">
        <title>Pezizomycetes genomes reveal the molecular basis of ectomycorrhizal truffle lifestyle.</title>
        <authorList>
            <person name="Murat C."/>
            <person name="Payen T."/>
            <person name="Noel B."/>
            <person name="Kuo A."/>
            <person name="Morin E."/>
            <person name="Chen J."/>
            <person name="Kohler A."/>
            <person name="Krizsan K."/>
            <person name="Balestrini R."/>
            <person name="Da Silva C."/>
            <person name="Montanini B."/>
            <person name="Hainaut M."/>
            <person name="Levati E."/>
            <person name="Barry K.W."/>
            <person name="Belfiori B."/>
            <person name="Cichocki N."/>
            <person name="Clum A."/>
            <person name="Dockter R.B."/>
            <person name="Fauchery L."/>
            <person name="Guy J."/>
            <person name="Iotti M."/>
            <person name="Le Tacon F."/>
            <person name="Lindquist E.A."/>
            <person name="Lipzen A."/>
            <person name="Malagnac F."/>
            <person name="Mello A."/>
            <person name="Molinier V."/>
            <person name="Miyauchi S."/>
            <person name="Poulain J."/>
            <person name="Riccioni C."/>
            <person name="Rubini A."/>
            <person name="Sitrit Y."/>
            <person name="Splivallo R."/>
            <person name="Traeger S."/>
            <person name="Wang M."/>
            <person name="Zifcakova L."/>
            <person name="Wipf D."/>
            <person name="Zambonelli A."/>
            <person name="Paolocci F."/>
            <person name="Nowrousian M."/>
            <person name="Ottonello S."/>
            <person name="Baldrian P."/>
            <person name="Spatafora J.W."/>
            <person name="Henrissat B."/>
            <person name="Nagy L.G."/>
            <person name="Aury J.M."/>
            <person name="Wincker P."/>
            <person name="Grigoriev I.V."/>
            <person name="Bonfante P."/>
            <person name="Martin F.M."/>
        </authorList>
    </citation>
    <scope>NUCLEOTIDE SEQUENCE [LARGE SCALE GENOMIC DNA]</scope>
    <source>
        <strain evidence="3 4">120613-1</strain>
    </source>
</reference>
<dbReference type="InterPro" id="IPR002877">
    <property type="entry name" value="RNA_MeTrfase_FtsJ_dom"/>
</dbReference>
<proteinExistence type="predicted"/>
<dbReference type="Proteomes" id="UP000276215">
    <property type="component" value="Unassembled WGS sequence"/>
</dbReference>
<gene>
    <name evidence="3" type="ORF">L873DRAFT_1714037</name>
</gene>
<dbReference type="STRING" id="1336337.A0A3N4JCF5"/>
<accession>A0A3N4JCF5</accession>
<protein>
    <recommendedName>
        <fullName evidence="2">Ribosomal RNA methyltransferase FtsJ domain-containing protein</fullName>
    </recommendedName>
</protein>
<evidence type="ECO:0000313" key="4">
    <source>
        <dbReference type="Proteomes" id="UP000276215"/>
    </source>
</evidence>
<dbReference type="GO" id="GO:0032259">
    <property type="term" value="P:methylation"/>
    <property type="evidence" value="ECO:0007669"/>
    <property type="project" value="InterPro"/>
</dbReference>
<dbReference type="EMBL" id="ML120495">
    <property type="protein sequence ID" value="RPA91504.1"/>
    <property type="molecule type" value="Genomic_DNA"/>
</dbReference>
<evidence type="ECO:0000259" key="2">
    <source>
        <dbReference type="Pfam" id="PF01728"/>
    </source>
</evidence>
<sequence>QGWESNAAERHFNRQRLTSDSSANNKKTQHGFFKMMLEIAEEINHAADIFPALAGQRVLDVCMAPGAFTEFALRRNPRCFVDGITLPVESGGHEVLLRTSGRRNLTISFTDLTLHTTYLPPGVRVPEHFPDRHAFATNPPLPQMSPPYDLVICDGQRLRTHEQAGFRSWEPGRLLLSQLILALTNIRPGGTMLVLLHRVEQWNTVSLMYRFSQFADISLFKPKSAHATRSSFYLIATRVRPDRAAPWVSHLRHCWAGLTFGGEEGRGMPLDDAEDLEVEDVLRVFGGRLISLGHEIWEAQRDALSSSKWMRGSGSGS</sequence>
<evidence type="ECO:0000256" key="1">
    <source>
        <dbReference type="SAM" id="MobiDB-lite"/>
    </source>
</evidence>
<dbReference type="Gene3D" id="3.40.50.150">
    <property type="entry name" value="Vaccinia Virus protein VP39"/>
    <property type="match status" value="1"/>
</dbReference>